<comment type="caution">
    <text evidence="3">The sequence shown here is derived from an EMBL/GenBank/DDBJ whole genome shotgun (WGS) entry which is preliminary data.</text>
</comment>
<feature type="non-terminal residue" evidence="3">
    <location>
        <position position="1"/>
    </location>
</feature>
<proteinExistence type="predicted"/>
<organism evidence="3 4">
    <name type="scientific">Xenoophorus captivus</name>
    <dbReference type="NCBI Taxonomy" id="1517983"/>
    <lineage>
        <taxon>Eukaryota</taxon>
        <taxon>Metazoa</taxon>
        <taxon>Chordata</taxon>
        <taxon>Craniata</taxon>
        <taxon>Vertebrata</taxon>
        <taxon>Euteleostomi</taxon>
        <taxon>Actinopterygii</taxon>
        <taxon>Neopterygii</taxon>
        <taxon>Teleostei</taxon>
        <taxon>Neoteleostei</taxon>
        <taxon>Acanthomorphata</taxon>
        <taxon>Ovalentaria</taxon>
        <taxon>Atherinomorphae</taxon>
        <taxon>Cyprinodontiformes</taxon>
        <taxon>Goodeidae</taxon>
        <taxon>Xenoophorus</taxon>
    </lineage>
</organism>
<reference evidence="3 4" key="1">
    <citation type="submission" date="2021-06" db="EMBL/GenBank/DDBJ databases">
        <authorList>
            <person name="Palmer J.M."/>
        </authorList>
    </citation>
    <scope>NUCLEOTIDE SEQUENCE [LARGE SCALE GENOMIC DNA]</scope>
    <source>
        <strain evidence="3 4">XC_2019</strain>
        <tissue evidence="3">Muscle</tissue>
    </source>
</reference>
<feature type="domain" description="Reversion-inducing cysteine-rich protein with Kazal frizzled-like" evidence="2">
    <location>
        <begin position="110"/>
        <end position="132"/>
    </location>
</feature>
<sequence>LVDTLLLDLFPGVSKKSDGWVGLGCCELAIAGECRRECKQVKYHVQLILEASTLMLYNWWMSHVIYFVLCCDREKCQEISTHWGSQTWQDFDQLCEYNPMEMELINCLADVREPCQLGCKDLTYCTNFNNRSGIFPHVEVD</sequence>
<accession>A0ABV0Q7Y4</accession>
<evidence type="ECO:0000259" key="1">
    <source>
        <dbReference type="Pfam" id="PF22961"/>
    </source>
</evidence>
<dbReference type="PANTHER" id="PTHR13487:SF3">
    <property type="entry name" value="REVERSION-INDUCING CYSTEINE-RICH PROTEIN WITH KAZAL MOTIFS"/>
    <property type="match status" value="1"/>
</dbReference>
<feature type="domain" description="Reversion-inducing cysteine-rich with Kazal motifs N-terminal" evidence="1">
    <location>
        <begin position="17"/>
        <end position="42"/>
    </location>
</feature>
<dbReference type="EMBL" id="JAHRIN010001451">
    <property type="protein sequence ID" value="MEQ2191913.1"/>
    <property type="molecule type" value="Genomic_DNA"/>
</dbReference>
<name>A0ABV0Q7Y4_9TELE</name>
<dbReference type="Proteomes" id="UP001434883">
    <property type="component" value="Unassembled WGS sequence"/>
</dbReference>
<dbReference type="InterPro" id="IPR055110">
    <property type="entry name" value="RECK-like_N"/>
</dbReference>
<keyword evidence="4" id="KW-1185">Reference proteome</keyword>
<dbReference type="PANTHER" id="PTHR13487">
    <property type="entry name" value="SERINE PROTEASE INHIBITOR"/>
    <property type="match status" value="1"/>
</dbReference>
<dbReference type="InterPro" id="IPR039016">
    <property type="entry name" value="RECK"/>
</dbReference>
<evidence type="ECO:0000313" key="4">
    <source>
        <dbReference type="Proteomes" id="UP001434883"/>
    </source>
</evidence>
<dbReference type="InterPro" id="IPR056979">
    <property type="entry name" value="FZ_RECK"/>
</dbReference>
<dbReference type="Pfam" id="PF22961">
    <property type="entry name" value="RECK-like_N"/>
    <property type="match status" value="1"/>
</dbReference>
<evidence type="ECO:0000259" key="2">
    <source>
        <dbReference type="Pfam" id="PF23298"/>
    </source>
</evidence>
<gene>
    <name evidence="3" type="ORF">XENOCAPTIV_004315</name>
</gene>
<dbReference type="Pfam" id="PF23298">
    <property type="entry name" value="FZ_RECK"/>
    <property type="match status" value="1"/>
</dbReference>
<evidence type="ECO:0000313" key="3">
    <source>
        <dbReference type="EMBL" id="MEQ2191913.1"/>
    </source>
</evidence>
<protein>
    <submittedName>
        <fullName evidence="3">Uncharacterized protein</fullName>
    </submittedName>
</protein>